<dbReference type="PROSITE" id="PS51273">
    <property type="entry name" value="GATASE_TYPE_1"/>
    <property type="match status" value="1"/>
</dbReference>
<dbReference type="Gene3D" id="3.40.50.880">
    <property type="match status" value="1"/>
</dbReference>
<keyword evidence="1" id="KW-0315">Glutamine amidotransferase</keyword>
<dbReference type="InterPro" id="IPR029062">
    <property type="entry name" value="Class_I_gatase-like"/>
</dbReference>
<proteinExistence type="predicted"/>
<accession>A0ABN0W8S1</accession>
<dbReference type="NCBIfam" id="TIGR00566">
    <property type="entry name" value="trpG_papA"/>
    <property type="match status" value="1"/>
</dbReference>
<keyword evidence="4" id="KW-1185">Reference proteome</keyword>
<dbReference type="PRINTS" id="PR00099">
    <property type="entry name" value="CPSGATASE"/>
</dbReference>
<comment type="caution">
    <text evidence="3">The sequence shown here is derived from an EMBL/GenBank/DDBJ whole genome shotgun (WGS) entry which is preliminary data.</text>
</comment>
<dbReference type="PANTHER" id="PTHR43418:SF8">
    <property type="entry name" value="SYNTHASE COMPONENT II, PUTATIVE-RELATED"/>
    <property type="match status" value="1"/>
</dbReference>
<dbReference type="InterPro" id="IPR017926">
    <property type="entry name" value="GATASE"/>
</dbReference>
<feature type="domain" description="Glutamine amidotransferase" evidence="2">
    <location>
        <begin position="3"/>
        <end position="185"/>
    </location>
</feature>
<dbReference type="EMBL" id="BAAADJ010000021">
    <property type="protein sequence ID" value="GAA0329108.1"/>
    <property type="molecule type" value="Genomic_DNA"/>
</dbReference>
<dbReference type="Pfam" id="PF00117">
    <property type="entry name" value="GATase"/>
    <property type="match status" value="1"/>
</dbReference>
<dbReference type="SUPFAM" id="SSF52317">
    <property type="entry name" value="Class I glutamine amidotransferase-like"/>
    <property type="match status" value="1"/>
</dbReference>
<dbReference type="PRINTS" id="PR00096">
    <property type="entry name" value="GATASE"/>
</dbReference>
<reference evidence="3 4" key="1">
    <citation type="journal article" date="2019" name="Int. J. Syst. Evol. Microbiol.">
        <title>The Global Catalogue of Microorganisms (GCM) 10K type strain sequencing project: providing services to taxonomists for standard genome sequencing and annotation.</title>
        <authorList>
            <consortium name="The Broad Institute Genomics Platform"/>
            <consortium name="The Broad Institute Genome Sequencing Center for Infectious Disease"/>
            <person name="Wu L."/>
            <person name="Ma J."/>
        </authorList>
    </citation>
    <scope>NUCLEOTIDE SEQUENCE [LARGE SCALE GENOMIC DNA]</scope>
    <source>
        <strain evidence="3 4">JCM 9731</strain>
    </source>
</reference>
<organism evidence="3 4">
    <name type="scientific">Bacillus carboniphilus</name>
    <dbReference type="NCBI Taxonomy" id="86663"/>
    <lineage>
        <taxon>Bacteria</taxon>
        <taxon>Bacillati</taxon>
        <taxon>Bacillota</taxon>
        <taxon>Bacilli</taxon>
        <taxon>Bacillales</taxon>
        <taxon>Bacillaceae</taxon>
        <taxon>Bacillus</taxon>
    </lineage>
</organism>
<protein>
    <recommendedName>
        <fullName evidence="2">Glutamine amidotransferase domain-containing protein</fullName>
    </recommendedName>
</protein>
<dbReference type="InterPro" id="IPR006221">
    <property type="entry name" value="TrpG/PapA_dom"/>
</dbReference>
<name>A0ABN0W8S1_9BACI</name>
<evidence type="ECO:0000256" key="1">
    <source>
        <dbReference type="ARBA" id="ARBA00022962"/>
    </source>
</evidence>
<evidence type="ECO:0000313" key="4">
    <source>
        <dbReference type="Proteomes" id="UP001500782"/>
    </source>
</evidence>
<gene>
    <name evidence="3" type="ORF">GCM10008967_19510</name>
</gene>
<evidence type="ECO:0000313" key="3">
    <source>
        <dbReference type="EMBL" id="GAA0329108.1"/>
    </source>
</evidence>
<dbReference type="PANTHER" id="PTHR43418">
    <property type="entry name" value="MULTIFUNCTIONAL TRYPTOPHAN BIOSYNTHESIS PROTEIN-RELATED"/>
    <property type="match status" value="1"/>
</dbReference>
<dbReference type="RefSeq" id="WP_343798613.1">
    <property type="nucleotide sequence ID" value="NZ_BAAADJ010000021.1"/>
</dbReference>
<dbReference type="Proteomes" id="UP001500782">
    <property type="component" value="Unassembled WGS sequence"/>
</dbReference>
<dbReference type="CDD" id="cd01743">
    <property type="entry name" value="GATase1_Anthranilate_Synthase"/>
    <property type="match status" value="1"/>
</dbReference>
<sequence>MILVIDNYDSFTYNLVQYIAEMEDVIVHRHDETTIEAIRNLNPKGIVISPGPGRPEDAGICVEVIREFSGHIPILGVCLGHQAIGIAFGGRVIQAETIMHGKRSTIKYEENGLFLEFNSPLEVMRYHSLVVDKNTLPSILKVTADSLDDFEIMAIEHQEYPVFGVQFHPESIGTTNGKKLIQNFMDVVRKENGHEKNFTTIK</sequence>
<dbReference type="InterPro" id="IPR050472">
    <property type="entry name" value="Anth_synth/Amidotransfase"/>
</dbReference>
<evidence type="ECO:0000259" key="2">
    <source>
        <dbReference type="Pfam" id="PF00117"/>
    </source>
</evidence>
<dbReference type="PRINTS" id="PR00097">
    <property type="entry name" value="ANTSNTHASEII"/>
</dbReference>